<proteinExistence type="inferred from homology"/>
<keyword evidence="3 8" id="KW-0813">Transport</keyword>
<dbReference type="OrthoDB" id="9807047at2"/>
<sequence length="284" mass="31342">MSIERFERKQGAALVAPALLWTLAFFILPFAAMIWMSLAHLEGREIVTGPGLGNYVRIFSEPSLLRGIRVSLEISAIVTVVSVILAWPLAWIIATRVPPRWRRLALLLAVLPFWTSYVVRSYSWALVLGENGLVMQTLVQSGILDAPVQIMATRAATIIGFIHFFVMLLTLTIYSNLVQLSPNYARAAEDLGASRLQVIFLVILPLTLPGVMTGAFLTFVLCIGDYITPQILGGNSELTLPQLIMLQLGRRGDYPMASALAVVLMVLVTLAYAACARWLKMERV</sequence>
<name>A0A6L6J7B5_9RHOB</name>
<dbReference type="Pfam" id="PF00528">
    <property type="entry name" value="BPD_transp_1"/>
    <property type="match status" value="1"/>
</dbReference>
<reference evidence="10 11" key="1">
    <citation type="submission" date="2019-11" db="EMBL/GenBank/DDBJ databases">
        <authorList>
            <person name="Dong K."/>
        </authorList>
    </citation>
    <scope>NUCLEOTIDE SEQUENCE [LARGE SCALE GENOMIC DNA]</scope>
    <source>
        <strain evidence="10 11">NBRC 111993</strain>
    </source>
</reference>
<evidence type="ECO:0000313" key="11">
    <source>
        <dbReference type="Proteomes" id="UP000478183"/>
    </source>
</evidence>
<comment type="caution">
    <text evidence="10">The sequence shown here is derived from an EMBL/GenBank/DDBJ whole genome shotgun (WGS) entry which is preliminary data.</text>
</comment>
<keyword evidence="4" id="KW-1003">Cell membrane</keyword>
<comment type="similarity">
    <text evidence="2">Belongs to the binding-protein-dependent transport system permease family. CysTW subfamily.</text>
</comment>
<accession>A0A6L6J7B5</accession>
<feature type="transmembrane region" description="Helical" evidence="8">
    <location>
        <begin position="198"/>
        <end position="227"/>
    </location>
</feature>
<dbReference type="PANTHER" id="PTHR42929:SF5">
    <property type="entry name" value="ABC TRANSPORTER PERMEASE PROTEIN"/>
    <property type="match status" value="1"/>
</dbReference>
<comment type="subcellular location">
    <subcellularLocation>
        <location evidence="1 8">Cell membrane</location>
        <topology evidence="1 8">Multi-pass membrane protein</topology>
    </subcellularLocation>
</comment>
<dbReference type="GO" id="GO:0005886">
    <property type="term" value="C:plasma membrane"/>
    <property type="evidence" value="ECO:0007669"/>
    <property type="project" value="UniProtKB-SubCell"/>
</dbReference>
<dbReference type="InterPro" id="IPR035906">
    <property type="entry name" value="MetI-like_sf"/>
</dbReference>
<evidence type="ECO:0000256" key="8">
    <source>
        <dbReference type="RuleBase" id="RU363032"/>
    </source>
</evidence>
<feature type="transmembrane region" description="Helical" evidence="8">
    <location>
        <begin position="105"/>
        <end position="125"/>
    </location>
</feature>
<evidence type="ECO:0000256" key="2">
    <source>
        <dbReference type="ARBA" id="ARBA00007069"/>
    </source>
</evidence>
<dbReference type="GO" id="GO:0055085">
    <property type="term" value="P:transmembrane transport"/>
    <property type="evidence" value="ECO:0007669"/>
    <property type="project" value="InterPro"/>
</dbReference>
<evidence type="ECO:0000256" key="1">
    <source>
        <dbReference type="ARBA" id="ARBA00004651"/>
    </source>
</evidence>
<protein>
    <submittedName>
        <fullName evidence="10">ABC transporter permease subunit</fullName>
    </submittedName>
</protein>
<dbReference type="AlphaFoldDB" id="A0A6L6J7B5"/>
<dbReference type="PANTHER" id="PTHR42929">
    <property type="entry name" value="INNER MEMBRANE ABC TRANSPORTER PERMEASE PROTEIN YDCU-RELATED-RELATED"/>
    <property type="match status" value="1"/>
</dbReference>
<gene>
    <name evidence="10" type="ORF">GL286_04995</name>
</gene>
<organism evidence="10 11">
    <name type="scientific">Paracoccus aestuariivivens</name>
    <dbReference type="NCBI Taxonomy" id="1820333"/>
    <lineage>
        <taxon>Bacteria</taxon>
        <taxon>Pseudomonadati</taxon>
        <taxon>Pseudomonadota</taxon>
        <taxon>Alphaproteobacteria</taxon>
        <taxon>Rhodobacterales</taxon>
        <taxon>Paracoccaceae</taxon>
        <taxon>Paracoccus</taxon>
    </lineage>
</organism>
<evidence type="ECO:0000256" key="7">
    <source>
        <dbReference type="ARBA" id="ARBA00023136"/>
    </source>
</evidence>
<dbReference type="EMBL" id="WMIE01000001">
    <property type="protein sequence ID" value="MTH77075.1"/>
    <property type="molecule type" value="Genomic_DNA"/>
</dbReference>
<feature type="transmembrane region" description="Helical" evidence="8">
    <location>
        <begin position="256"/>
        <end position="279"/>
    </location>
</feature>
<evidence type="ECO:0000313" key="10">
    <source>
        <dbReference type="EMBL" id="MTH77075.1"/>
    </source>
</evidence>
<feature type="transmembrane region" description="Helical" evidence="8">
    <location>
        <begin position="12"/>
        <end position="35"/>
    </location>
</feature>
<evidence type="ECO:0000256" key="6">
    <source>
        <dbReference type="ARBA" id="ARBA00022989"/>
    </source>
</evidence>
<keyword evidence="6 8" id="KW-1133">Transmembrane helix</keyword>
<feature type="transmembrane region" description="Helical" evidence="8">
    <location>
        <begin position="155"/>
        <end position="177"/>
    </location>
</feature>
<feature type="transmembrane region" description="Helical" evidence="8">
    <location>
        <begin position="74"/>
        <end position="93"/>
    </location>
</feature>
<evidence type="ECO:0000256" key="4">
    <source>
        <dbReference type="ARBA" id="ARBA00022475"/>
    </source>
</evidence>
<dbReference type="CDD" id="cd06261">
    <property type="entry name" value="TM_PBP2"/>
    <property type="match status" value="1"/>
</dbReference>
<evidence type="ECO:0000256" key="5">
    <source>
        <dbReference type="ARBA" id="ARBA00022692"/>
    </source>
</evidence>
<evidence type="ECO:0000259" key="9">
    <source>
        <dbReference type="PROSITE" id="PS50928"/>
    </source>
</evidence>
<keyword evidence="5 8" id="KW-0812">Transmembrane</keyword>
<dbReference type="Gene3D" id="1.10.3720.10">
    <property type="entry name" value="MetI-like"/>
    <property type="match status" value="1"/>
</dbReference>
<feature type="domain" description="ABC transmembrane type-1" evidence="9">
    <location>
        <begin position="68"/>
        <end position="275"/>
    </location>
</feature>
<dbReference type="PROSITE" id="PS50928">
    <property type="entry name" value="ABC_TM1"/>
    <property type="match status" value="1"/>
</dbReference>
<dbReference type="SUPFAM" id="SSF161098">
    <property type="entry name" value="MetI-like"/>
    <property type="match status" value="1"/>
</dbReference>
<dbReference type="Proteomes" id="UP000478183">
    <property type="component" value="Unassembled WGS sequence"/>
</dbReference>
<keyword evidence="7 8" id="KW-0472">Membrane</keyword>
<evidence type="ECO:0000256" key="3">
    <source>
        <dbReference type="ARBA" id="ARBA00022448"/>
    </source>
</evidence>
<keyword evidence="11" id="KW-1185">Reference proteome</keyword>
<dbReference type="RefSeq" id="WP_155094390.1">
    <property type="nucleotide sequence ID" value="NZ_WMIE01000001.1"/>
</dbReference>
<dbReference type="InterPro" id="IPR000515">
    <property type="entry name" value="MetI-like"/>
</dbReference>